<keyword evidence="1" id="KW-1133">Transmembrane helix</keyword>
<evidence type="ECO:0000313" key="2">
    <source>
        <dbReference type="EMBL" id="ASZ74756.1"/>
    </source>
</evidence>
<evidence type="ECO:0000313" key="3">
    <source>
        <dbReference type="Proteomes" id="UP000226037"/>
    </source>
</evidence>
<reference evidence="3" key="1">
    <citation type="submission" date="2017-08" db="EMBL/GenBank/DDBJ databases">
        <authorList>
            <person name="de Groot N.N."/>
        </authorList>
    </citation>
    <scope>NUCLEOTIDE SEQUENCE [LARGE SCALE GENOMIC DNA]</scope>
</reference>
<keyword evidence="1" id="KW-0812">Transmembrane</keyword>
<name>A0A249XSS7_9CAUD</name>
<feature type="transmembrane region" description="Helical" evidence="1">
    <location>
        <begin position="12"/>
        <end position="37"/>
    </location>
</feature>
<dbReference type="Proteomes" id="UP000226037">
    <property type="component" value="Segment"/>
</dbReference>
<proteinExistence type="predicted"/>
<accession>A0A249XSS7</accession>
<sequence length="102" mass="11084">MSKELTEKQASRYAAILTAGLVFLTALTVGIYGVGIWQFLTVDDLPARTVDTGFRLTGIAFCLIPILLNATIWVILVGMVRIQRAQDAKKNVTTDEGVTPSD</sequence>
<feature type="transmembrane region" description="Helical" evidence="1">
    <location>
        <begin position="57"/>
        <end position="80"/>
    </location>
</feature>
<organism evidence="2 3">
    <name type="scientific">Mycobacterium phage Phabba</name>
    <dbReference type="NCBI Taxonomy" id="2027899"/>
    <lineage>
        <taxon>Viruses</taxon>
        <taxon>Duplodnaviria</taxon>
        <taxon>Heunggongvirae</taxon>
        <taxon>Uroviricota</taxon>
        <taxon>Caudoviricetes</taxon>
        <taxon>Ceeclamvirinae</taxon>
        <taxon>Myrnavirus</taxon>
        <taxon>Myrnavirus phabba</taxon>
        <taxon>Myranavirus phabba</taxon>
    </lineage>
</organism>
<protein>
    <submittedName>
        <fullName evidence="2">Membrane protein</fullName>
    </submittedName>
</protein>
<evidence type="ECO:0000256" key="1">
    <source>
        <dbReference type="SAM" id="Phobius"/>
    </source>
</evidence>
<dbReference type="EMBL" id="MF668280">
    <property type="protein sequence ID" value="ASZ74756.1"/>
    <property type="molecule type" value="Genomic_DNA"/>
</dbReference>
<keyword evidence="3" id="KW-1185">Reference proteome</keyword>
<keyword evidence="1" id="KW-0472">Membrane</keyword>
<gene>
    <name evidence="2" type="ORF">SEA_PHABBA_217</name>
</gene>